<dbReference type="EMBL" id="MU155472">
    <property type="protein sequence ID" value="KAF9473074.1"/>
    <property type="molecule type" value="Genomic_DNA"/>
</dbReference>
<dbReference type="Proteomes" id="UP000807469">
    <property type="component" value="Unassembled WGS sequence"/>
</dbReference>
<reference evidence="1" key="1">
    <citation type="submission" date="2020-11" db="EMBL/GenBank/DDBJ databases">
        <authorList>
            <consortium name="DOE Joint Genome Institute"/>
            <person name="Ahrendt S."/>
            <person name="Riley R."/>
            <person name="Andreopoulos W."/>
            <person name="Labutti K."/>
            <person name="Pangilinan J."/>
            <person name="Ruiz-Duenas F.J."/>
            <person name="Barrasa J.M."/>
            <person name="Sanchez-Garcia M."/>
            <person name="Camarero S."/>
            <person name="Miyauchi S."/>
            <person name="Serrano A."/>
            <person name="Linde D."/>
            <person name="Babiker R."/>
            <person name="Drula E."/>
            <person name="Ayuso-Fernandez I."/>
            <person name="Pacheco R."/>
            <person name="Padilla G."/>
            <person name="Ferreira P."/>
            <person name="Barriuso J."/>
            <person name="Kellner H."/>
            <person name="Castanera R."/>
            <person name="Alfaro M."/>
            <person name="Ramirez L."/>
            <person name="Pisabarro A.G."/>
            <person name="Kuo A."/>
            <person name="Tritt A."/>
            <person name="Lipzen A."/>
            <person name="He G."/>
            <person name="Yan M."/>
            <person name="Ng V."/>
            <person name="Cullen D."/>
            <person name="Martin F."/>
            <person name="Rosso M.-N."/>
            <person name="Henrissat B."/>
            <person name="Hibbett D."/>
            <person name="Martinez A.T."/>
            <person name="Grigoriev I.V."/>
        </authorList>
    </citation>
    <scope>NUCLEOTIDE SEQUENCE</scope>
    <source>
        <strain evidence="1">CIRM-BRFM 674</strain>
    </source>
</reference>
<sequence>MSLKAIVDAFNRKPGRMNNTGLFKSPYYEEDFENLSKSEITLLRQDIADGLLGYGYLKIGKEKVLGPPAVHLQSWIPKQYSEMAVDLFWEETLQFGMLADNTNIDYAVDVIAPFGLVKRCSLTMDPIVGDVQNIEFNRHSAEPLTLVDGYSRIYAAQSMLLEVQKKFGEDQIDYMIWLACVYDKDYIDNHPRSHEMKYVMVHNL</sequence>
<evidence type="ECO:0000313" key="1">
    <source>
        <dbReference type="EMBL" id="KAF9473074.1"/>
    </source>
</evidence>
<gene>
    <name evidence="1" type="ORF">BDN70DRAFT_937695</name>
</gene>
<accession>A0A9P5YPH2</accession>
<keyword evidence="2" id="KW-1185">Reference proteome</keyword>
<comment type="caution">
    <text evidence="1">The sequence shown here is derived from an EMBL/GenBank/DDBJ whole genome shotgun (WGS) entry which is preliminary data.</text>
</comment>
<organism evidence="1 2">
    <name type="scientific">Pholiota conissans</name>
    <dbReference type="NCBI Taxonomy" id="109636"/>
    <lineage>
        <taxon>Eukaryota</taxon>
        <taxon>Fungi</taxon>
        <taxon>Dikarya</taxon>
        <taxon>Basidiomycota</taxon>
        <taxon>Agaricomycotina</taxon>
        <taxon>Agaricomycetes</taxon>
        <taxon>Agaricomycetidae</taxon>
        <taxon>Agaricales</taxon>
        <taxon>Agaricineae</taxon>
        <taxon>Strophariaceae</taxon>
        <taxon>Pholiota</taxon>
    </lineage>
</organism>
<protein>
    <submittedName>
        <fullName evidence="1">Uncharacterized protein</fullName>
    </submittedName>
</protein>
<proteinExistence type="predicted"/>
<name>A0A9P5YPH2_9AGAR</name>
<dbReference type="AlphaFoldDB" id="A0A9P5YPH2"/>
<evidence type="ECO:0000313" key="2">
    <source>
        <dbReference type="Proteomes" id="UP000807469"/>
    </source>
</evidence>
<dbReference type="OrthoDB" id="10430505at2759"/>